<dbReference type="GO" id="GO:0005634">
    <property type="term" value="C:nucleus"/>
    <property type="evidence" value="ECO:0007669"/>
    <property type="project" value="UniProtKB-SubCell"/>
</dbReference>
<feature type="region of interest" description="Disordered" evidence="3">
    <location>
        <begin position="138"/>
        <end position="192"/>
    </location>
</feature>
<evidence type="ECO:0000256" key="3">
    <source>
        <dbReference type="SAM" id="MobiDB-lite"/>
    </source>
</evidence>
<feature type="domain" description="SET" evidence="4">
    <location>
        <begin position="263"/>
        <end position="422"/>
    </location>
</feature>
<dbReference type="PANTHER" id="PTHR46024">
    <property type="entry name" value="HISTONE-LYSINE N-METHYLTRANSFERASE EGGLESS"/>
    <property type="match status" value="1"/>
</dbReference>
<dbReference type="Proteomes" id="UP000230750">
    <property type="component" value="Unassembled WGS sequence"/>
</dbReference>
<gene>
    <name evidence="5" type="ORF">BSL78_16094</name>
</gene>
<accession>A0A2G8KGB7</accession>
<dbReference type="SUPFAM" id="SSF82199">
    <property type="entry name" value="SET domain"/>
    <property type="match status" value="1"/>
</dbReference>
<comment type="subcellular location">
    <subcellularLocation>
        <location evidence="1">Nucleus</location>
    </subcellularLocation>
</comment>
<dbReference type="InterPro" id="IPR051516">
    <property type="entry name" value="SETDB_methyltransferase"/>
</dbReference>
<dbReference type="Gene3D" id="2.170.270.10">
    <property type="entry name" value="SET domain"/>
    <property type="match status" value="1"/>
</dbReference>
<dbReference type="GO" id="GO:0010629">
    <property type="term" value="P:negative regulation of gene expression"/>
    <property type="evidence" value="ECO:0007669"/>
    <property type="project" value="TreeGrafter"/>
</dbReference>
<evidence type="ECO:0000313" key="6">
    <source>
        <dbReference type="Proteomes" id="UP000230750"/>
    </source>
</evidence>
<dbReference type="GO" id="GO:0070828">
    <property type="term" value="P:heterochromatin organization"/>
    <property type="evidence" value="ECO:0007669"/>
    <property type="project" value="TreeGrafter"/>
</dbReference>
<evidence type="ECO:0000313" key="5">
    <source>
        <dbReference type="EMBL" id="PIK47036.1"/>
    </source>
</evidence>
<dbReference type="EMBL" id="MRZV01000606">
    <property type="protein sequence ID" value="PIK47036.1"/>
    <property type="molecule type" value="Genomic_DNA"/>
</dbReference>
<keyword evidence="2" id="KW-0539">Nucleus</keyword>
<dbReference type="STRING" id="307972.A0A2G8KGB7"/>
<dbReference type="Pfam" id="PF00856">
    <property type="entry name" value="SET"/>
    <property type="match status" value="1"/>
</dbReference>
<sequence>MAGIGVRNGRNGSDGGMVASWQGEVVVMMWWYNSVCLSNVRASDGVVVAVVVAIRRRCQAVVIGSGRSNSDICSQRIGDGYVSDGGGCRGDICLYSNGSDNDGEEMQVVVIVSAIGCLAMVGVECGSKPHGEISMPVMSMGGDVGLGDEPPQLEIPDEEFLPSSRAKKSQGAQKKGTSNSPGSTKVVFRRTSEETSGDSWSVAFAKENAQSLADSPSKILYGYNPNPGKVLDQTQVQAFRQRQEARKQRRSKGQQPKKPLFEAKDDMSSESDSSSVVSMDSSSLKSYEFASKLMEVASKYAAEHPQDSSASLPHGTPTMTPREERQKDEKDNKRKVGRASRERNGSYRLVVFWRRTLLHHGRIRGWESGKVFNHSCSPNLFVQNVFVDTHDLRFPWVAFFAARGLRAGTELTWTMLMRSERTRQRAAMLLW</sequence>
<feature type="compositionally biased region" description="Basic and acidic residues" evidence="3">
    <location>
        <begin position="321"/>
        <end position="341"/>
    </location>
</feature>
<feature type="region of interest" description="Disordered" evidence="3">
    <location>
        <begin position="238"/>
        <end position="277"/>
    </location>
</feature>
<reference evidence="5 6" key="1">
    <citation type="journal article" date="2017" name="PLoS Biol.">
        <title>The sea cucumber genome provides insights into morphological evolution and visceral regeneration.</title>
        <authorList>
            <person name="Zhang X."/>
            <person name="Sun L."/>
            <person name="Yuan J."/>
            <person name="Sun Y."/>
            <person name="Gao Y."/>
            <person name="Zhang L."/>
            <person name="Li S."/>
            <person name="Dai H."/>
            <person name="Hamel J.F."/>
            <person name="Liu C."/>
            <person name="Yu Y."/>
            <person name="Liu S."/>
            <person name="Lin W."/>
            <person name="Guo K."/>
            <person name="Jin S."/>
            <person name="Xu P."/>
            <person name="Storey K.B."/>
            <person name="Huan P."/>
            <person name="Zhang T."/>
            <person name="Zhou Y."/>
            <person name="Zhang J."/>
            <person name="Lin C."/>
            <person name="Li X."/>
            <person name="Xing L."/>
            <person name="Huo D."/>
            <person name="Sun M."/>
            <person name="Wang L."/>
            <person name="Mercier A."/>
            <person name="Li F."/>
            <person name="Yang H."/>
            <person name="Xiang J."/>
        </authorList>
    </citation>
    <scope>NUCLEOTIDE SEQUENCE [LARGE SCALE GENOMIC DNA]</scope>
    <source>
        <strain evidence="5">Shaxun</strain>
        <tissue evidence="5">Muscle</tissue>
    </source>
</reference>
<dbReference type="PANTHER" id="PTHR46024:SF1">
    <property type="entry name" value="HISTONE-LYSINE N-METHYLTRANSFERASE EGGLESS"/>
    <property type="match status" value="1"/>
</dbReference>
<dbReference type="SMART" id="SM00317">
    <property type="entry name" value="SET"/>
    <property type="match status" value="1"/>
</dbReference>
<dbReference type="OrthoDB" id="5792673at2759"/>
<protein>
    <submittedName>
        <fullName evidence="5">SET domain, bifurcated 1a</fullName>
    </submittedName>
</protein>
<dbReference type="AlphaFoldDB" id="A0A2G8KGB7"/>
<feature type="compositionally biased region" description="Polar residues" evidence="3">
    <location>
        <begin position="170"/>
        <end position="183"/>
    </location>
</feature>
<evidence type="ECO:0000256" key="2">
    <source>
        <dbReference type="ARBA" id="ARBA00023242"/>
    </source>
</evidence>
<dbReference type="InterPro" id="IPR046341">
    <property type="entry name" value="SET_dom_sf"/>
</dbReference>
<name>A0A2G8KGB7_STIJA</name>
<evidence type="ECO:0000259" key="4">
    <source>
        <dbReference type="SMART" id="SM00317"/>
    </source>
</evidence>
<comment type="caution">
    <text evidence="5">The sequence shown here is derived from an EMBL/GenBank/DDBJ whole genome shotgun (WGS) entry which is preliminary data.</text>
</comment>
<feature type="region of interest" description="Disordered" evidence="3">
    <location>
        <begin position="300"/>
        <end position="341"/>
    </location>
</feature>
<keyword evidence="6" id="KW-1185">Reference proteome</keyword>
<proteinExistence type="predicted"/>
<evidence type="ECO:0000256" key="1">
    <source>
        <dbReference type="ARBA" id="ARBA00004123"/>
    </source>
</evidence>
<dbReference type="GO" id="GO:0046974">
    <property type="term" value="F:histone H3K9 methyltransferase activity"/>
    <property type="evidence" value="ECO:0007669"/>
    <property type="project" value="TreeGrafter"/>
</dbReference>
<dbReference type="InterPro" id="IPR001214">
    <property type="entry name" value="SET_dom"/>
</dbReference>
<organism evidence="5 6">
    <name type="scientific">Stichopus japonicus</name>
    <name type="common">Sea cucumber</name>
    <dbReference type="NCBI Taxonomy" id="307972"/>
    <lineage>
        <taxon>Eukaryota</taxon>
        <taxon>Metazoa</taxon>
        <taxon>Echinodermata</taxon>
        <taxon>Eleutherozoa</taxon>
        <taxon>Echinozoa</taxon>
        <taxon>Holothuroidea</taxon>
        <taxon>Aspidochirotacea</taxon>
        <taxon>Aspidochirotida</taxon>
        <taxon>Stichopodidae</taxon>
        <taxon>Apostichopus</taxon>
    </lineage>
</organism>